<evidence type="ECO:0000259" key="8">
    <source>
        <dbReference type="Pfam" id="PF20684"/>
    </source>
</evidence>
<comment type="subcellular location">
    <subcellularLocation>
        <location evidence="1">Membrane</location>
        <topology evidence="1">Multi-pass membrane protein</topology>
    </subcellularLocation>
</comment>
<evidence type="ECO:0000256" key="7">
    <source>
        <dbReference type="SAM" id="Phobius"/>
    </source>
</evidence>
<feature type="domain" description="Rhodopsin" evidence="8">
    <location>
        <begin position="27"/>
        <end position="278"/>
    </location>
</feature>
<feature type="transmembrane region" description="Helical" evidence="7">
    <location>
        <begin position="125"/>
        <end position="146"/>
    </location>
</feature>
<feature type="transmembrane region" description="Helical" evidence="7">
    <location>
        <begin position="6"/>
        <end position="30"/>
    </location>
</feature>
<dbReference type="PANTHER" id="PTHR33048:SF124">
    <property type="entry name" value="INTEGRAL MEMBRANE PROTEIN"/>
    <property type="match status" value="1"/>
</dbReference>
<feature type="region of interest" description="Disordered" evidence="6">
    <location>
        <begin position="302"/>
        <end position="353"/>
    </location>
</feature>
<keyword evidence="10" id="KW-1185">Reference proteome</keyword>
<dbReference type="OrthoDB" id="3934549at2759"/>
<feature type="transmembrane region" description="Helical" evidence="7">
    <location>
        <begin position="42"/>
        <end position="62"/>
    </location>
</feature>
<dbReference type="PANTHER" id="PTHR33048">
    <property type="entry name" value="PTH11-LIKE INTEGRAL MEMBRANE PROTEIN (AFU_ORTHOLOGUE AFUA_5G11245)"/>
    <property type="match status" value="1"/>
</dbReference>
<evidence type="ECO:0000256" key="3">
    <source>
        <dbReference type="ARBA" id="ARBA00022989"/>
    </source>
</evidence>
<evidence type="ECO:0000256" key="1">
    <source>
        <dbReference type="ARBA" id="ARBA00004141"/>
    </source>
</evidence>
<feature type="transmembrane region" description="Helical" evidence="7">
    <location>
        <begin position="217"/>
        <end position="239"/>
    </location>
</feature>
<feature type="compositionally biased region" description="Low complexity" evidence="6">
    <location>
        <begin position="321"/>
        <end position="338"/>
    </location>
</feature>
<evidence type="ECO:0000313" key="10">
    <source>
        <dbReference type="Proteomes" id="UP000799324"/>
    </source>
</evidence>
<evidence type="ECO:0000256" key="4">
    <source>
        <dbReference type="ARBA" id="ARBA00023136"/>
    </source>
</evidence>
<protein>
    <recommendedName>
        <fullName evidence="8">Rhodopsin domain-containing protein</fullName>
    </recommendedName>
</protein>
<evidence type="ECO:0000313" key="9">
    <source>
        <dbReference type="EMBL" id="KAF2661147.1"/>
    </source>
</evidence>
<name>A0A6A6TPN5_9PLEO</name>
<dbReference type="Proteomes" id="UP000799324">
    <property type="component" value="Unassembled WGS sequence"/>
</dbReference>
<dbReference type="InterPro" id="IPR049326">
    <property type="entry name" value="Rhodopsin_dom_fungi"/>
</dbReference>
<feature type="transmembrane region" description="Helical" evidence="7">
    <location>
        <begin position="259"/>
        <end position="277"/>
    </location>
</feature>
<feature type="compositionally biased region" description="Pro residues" evidence="6">
    <location>
        <begin position="307"/>
        <end position="320"/>
    </location>
</feature>
<gene>
    <name evidence="9" type="ORF">K491DRAFT_478908</name>
</gene>
<keyword evidence="2 7" id="KW-0812">Transmembrane</keyword>
<dbReference type="GO" id="GO:0016020">
    <property type="term" value="C:membrane"/>
    <property type="evidence" value="ECO:0007669"/>
    <property type="project" value="UniProtKB-SubCell"/>
</dbReference>
<accession>A0A6A6TPN5</accession>
<reference evidence="9" key="1">
    <citation type="journal article" date="2020" name="Stud. Mycol.">
        <title>101 Dothideomycetes genomes: a test case for predicting lifestyles and emergence of pathogens.</title>
        <authorList>
            <person name="Haridas S."/>
            <person name="Albert R."/>
            <person name="Binder M."/>
            <person name="Bloem J."/>
            <person name="Labutti K."/>
            <person name="Salamov A."/>
            <person name="Andreopoulos B."/>
            <person name="Baker S."/>
            <person name="Barry K."/>
            <person name="Bills G."/>
            <person name="Bluhm B."/>
            <person name="Cannon C."/>
            <person name="Castanera R."/>
            <person name="Culley D."/>
            <person name="Daum C."/>
            <person name="Ezra D."/>
            <person name="Gonzalez J."/>
            <person name="Henrissat B."/>
            <person name="Kuo A."/>
            <person name="Liang C."/>
            <person name="Lipzen A."/>
            <person name="Lutzoni F."/>
            <person name="Magnuson J."/>
            <person name="Mondo S."/>
            <person name="Nolan M."/>
            <person name="Ohm R."/>
            <person name="Pangilinan J."/>
            <person name="Park H.-J."/>
            <person name="Ramirez L."/>
            <person name="Alfaro M."/>
            <person name="Sun H."/>
            <person name="Tritt A."/>
            <person name="Yoshinaga Y."/>
            <person name="Zwiers L.-H."/>
            <person name="Turgeon B."/>
            <person name="Goodwin S."/>
            <person name="Spatafora J."/>
            <person name="Crous P."/>
            <person name="Grigoriev I."/>
        </authorList>
    </citation>
    <scope>NUCLEOTIDE SEQUENCE</scope>
    <source>
        <strain evidence="9">CBS 122681</strain>
    </source>
</reference>
<proteinExistence type="inferred from homology"/>
<evidence type="ECO:0000256" key="5">
    <source>
        <dbReference type="ARBA" id="ARBA00038359"/>
    </source>
</evidence>
<keyword evidence="3 7" id="KW-1133">Transmembrane helix</keyword>
<dbReference type="EMBL" id="MU004295">
    <property type="protein sequence ID" value="KAF2661147.1"/>
    <property type="molecule type" value="Genomic_DNA"/>
</dbReference>
<dbReference type="InterPro" id="IPR052337">
    <property type="entry name" value="SAT4-like"/>
</dbReference>
<feature type="transmembrane region" description="Helical" evidence="7">
    <location>
        <begin position="82"/>
        <end position="104"/>
    </location>
</feature>
<organism evidence="9 10">
    <name type="scientific">Lophiostoma macrostomum CBS 122681</name>
    <dbReference type="NCBI Taxonomy" id="1314788"/>
    <lineage>
        <taxon>Eukaryota</taxon>
        <taxon>Fungi</taxon>
        <taxon>Dikarya</taxon>
        <taxon>Ascomycota</taxon>
        <taxon>Pezizomycotina</taxon>
        <taxon>Dothideomycetes</taxon>
        <taxon>Pleosporomycetidae</taxon>
        <taxon>Pleosporales</taxon>
        <taxon>Lophiostomataceae</taxon>
        <taxon>Lophiostoma</taxon>
    </lineage>
</organism>
<evidence type="ECO:0000256" key="2">
    <source>
        <dbReference type="ARBA" id="ARBA00022692"/>
    </source>
</evidence>
<evidence type="ECO:0000256" key="6">
    <source>
        <dbReference type="SAM" id="MobiDB-lite"/>
    </source>
</evidence>
<feature type="transmembrane region" description="Helical" evidence="7">
    <location>
        <begin position="177"/>
        <end position="196"/>
    </location>
</feature>
<comment type="similarity">
    <text evidence="5">Belongs to the SAT4 family.</text>
</comment>
<sequence length="353" mass="39487">MAFAIHGTLALGVAFGLTSLSTIIVCLRFYSRYFLVGKLSSPDWMMAFAVLCTWSCTIVNYYQIIFTDYTRAFESKEAYKEIVVGGLLTMWIYRINYITDLMFVKLSILLFYNHVASVHKSFHRIVRALIAIVVVSSFAMIMAGIFTCNPPSDAWSFTVFWNGYLGIYPTQCYNPIILWYVNASFNLVTDCVLWFLPIPFFLNLQTMPLRRRLELSGIFSIGIMAVVASAIRLWILVLWTSSWNAEGENLGNLLIWGQVEQHAGIMAGSIPFLRPIYRKLVGSSQRREQPSPGPRAKLVQQLTPEGQPVPPRTPIIPSPSPTLGSSSSPFRAPASPLSPIEPVQPELSIGSAL</sequence>
<dbReference type="Pfam" id="PF20684">
    <property type="entry name" value="Fung_rhodopsin"/>
    <property type="match status" value="1"/>
</dbReference>
<keyword evidence="4 7" id="KW-0472">Membrane</keyword>
<dbReference type="AlphaFoldDB" id="A0A6A6TPN5"/>